<dbReference type="Gene3D" id="3.40.50.850">
    <property type="entry name" value="Isochorismatase-like"/>
    <property type="match status" value="1"/>
</dbReference>
<protein>
    <recommendedName>
        <fullName evidence="1">Isochorismatase-like domain-containing protein</fullName>
    </recommendedName>
</protein>
<reference evidence="2" key="1">
    <citation type="submission" date="2022-07" db="EMBL/GenBank/DDBJ databases">
        <authorList>
            <person name="Criscuolo A."/>
        </authorList>
    </citation>
    <scope>NUCLEOTIDE SEQUENCE</scope>
    <source>
        <strain evidence="2">CIP103197</strain>
    </source>
</reference>
<keyword evidence="3" id="KW-1185">Reference proteome</keyword>
<evidence type="ECO:0000313" key="2">
    <source>
        <dbReference type="EMBL" id="CAH9062191.1"/>
    </source>
</evidence>
<dbReference type="InterPro" id="IPR050993">
    <property type="entry name" value="Isochorismatase_domain"/>
</dbReference>
<proteinExistence type="predicted"/>
<dbReference type="Pfam" id="PF00857">
    <property type="entry name" value="Isochorismatase"/>
    <property type="match status" value="1"/>
</dbReference>
<sequence length="184" mass="20000">MNYAGNIKAEHSILLVIDLQSKLAPAIASFIDTLDCALQLAKASAIHQIPSIITEHYKKGLGESDEKIKSVLPNARYFEKINFSACAQEGFLDTLAQLNRPHIVVIGTEAHVCVLQTCLDLLQQGYAVTVAADAVASRNTEHKAIALEQLRQAGAIVSCVETIIFQWTTKAGTSTFKQILPIVK</sequence>
<dbReference type="Proteomes" id="UP001152447">
    <property type="component" value="Unassembled WGS sequence"/>
</dbReference>
<dbReference type="InterPro" id="IPR036380">
    <property type="entry name" value="Isochorismatase-like_sf"/>
</dbReference>
<evidence type="ECO:0000259" key="1">
    <source>
        <dbReference type="Pfam" id="PF00857"/>
    </source>
</evidence>
<dbReference type="PANTHER" id="PTHR14119:SF3">
    <property type="entry name" value="ISOCHORISMATASE DOMAIN-CONTAINING PROTEIN 2"/>
    <property type="match status" value="1"/>
</dbReference>
<organism evidence="2 3">
    <name type="scientific">Pseudoalteromonas haloplanktis</name>
    <name type="common">Alteromonas haloplanktis</name>
    <dbReference type="NCBI Taxonomy" id="228"/>
    <lineage>
        <taxon>Bacteria</taxon>
        <taxon>Pseudomonadati</taxon>
        <taxon>Pseudomonadota</taxon>
        <taxon>Gammaproteobacteria</taxon>
        <taxon>Alteromonadales</taxon>
        <taxon>Pseudoalteromonadaceae</taxon>
        <taxon>Pseudoalteromonas</taxon>
    </lineage>
</organism>
<name>A0A9W4VT46_PSEHA</name>
<comment type="caution">
    <text evidence="2">The sequence shown here is derived from an EMBL/GenBank/DDBJ whole genome shotgun (WGS) entry which is preliminary data.</text>
</comment>
<gene>
    <name evidence="2" type="ORF">PSEHALCIP103_02652</name>
</gene>
<dbReference type="SUPFAM" id="SSF52499">
    <property type="entry name" value="Isochorismatase-like hydrolases"/>
    <property type="match status" value="1"/>
</dbReference>
<dbReference type="AlphaFoldDB" id="A0A9W4VT46"/>
<evidence type="ECO:0000313" key="3">
    <source>
        <dbReference type="Proteomes" id="UP001152447"/>
    </source>
</evidence>
<dbReference type="PANTHER" id="PTHR14119">
    <property type="entry name" value="HYDROLASE"/>
    <property type="match status" value="1"/>
</dbReference>
<dbReference type="InterPro" id="IPR000868">
    <property type="entry name" value="Isochorismatase-like_dom"/>
</dbReference>
<feature type="domain" description="Isochorismatase-like" evidence="1">
    <location>
        <begin position="12"/>
        <end position="161"/>
    </location>
</feature>
<dbReference type="EMBL" id="CAMAPB010000041">
    <property type="protein sequence ID" value="CAH9062191.1"/>
    <property type="molecule type" value="Genomic_DNA"/>
</dbReference>
<accession>A0A9W4VT46</accession>
<dbReference type="RefSeq" id="WP_262977014.1">
    <property type="nucleotide sequence ID" value="NZ_CAMAPB010000041.1"/>
</dbReference>